<evidence type="ECO:0000259" key="11">
    <source>
        <dbReference type="PROSITE" id="PS50268"/>
    </source>
</evidence>
<dbReference type="InterPro" id="IPR015919">
    <property type="entry name" value="Cadherin-like_sf"/>
</dbReference>
<evidence type="ECO:0000313" key="13">
    <source>
        <dbReference type="Proteomes" id="UP001217089"/>
    </source>
</evidence>
<accession>A0ABQ9DY10</accession>
<evidence type="ECO:0000256" key="6">
    <source>
        <dbReference type="ARBA" id="ARBA00023136"/>
    </source>
</evidence>
<protein>
    <recommendedName>
        <fullName evidence="11">Cadherin domain-containing protein</fullName>
    </recommendedName>
</protein>
<reference evidence="12 13" key="1">
    <citation type="submission" date="2022-12" db="EMBL/GenBank/DDBJ databases">
        <title>Chromosome-level genome of Tegillarca granosa.</title>
        <authorList>
            <person name="Kim J."/>
        </authorList>
    </citation>
    <scope>NUCLEOTIDE SEQUENCE [LARGE SCALE GENOMIC DNA]</scope>
    <source>
        <strain evidence="12">Teg-2019</strain>
        <tissue evidence="12">Adductor muscle</tissue>
    </source>
</reference>
<feature type="region of interest" description="Disordered" evidence="9">
    <location>
        <begin position="599"/>
        <end position="730"/>
    </location>
</feature>
<feature type="compositionally biased region" description="Basic and acidic residues" evidence="9">
    <location>
        <begin position="564"/>
        <end position="581"/>
    </location>
</feature>
<dbReference type="PROSITE" id="PS00232">
    <property type="entry name" value="CADHERIN_1"/>
    <property type="match status" value="2"/>
</dbReference>
<dbReference type="EMBL" id="JARBDR010000923">
    <property type="protein sequence ID" value="KAJ8297954.1"/>
    <property type="molecule type" value="Genomic_DNA"/>
</dbReference>
<keyword evidence="4 8" id="KW-0106">Calcium</keyword>
<evidence type="ECO:0000256" key="10">
    <source>
        <dbReference type="SAM" id="Phobius"/>
    </source>
</evidence>
<dbReference type="InterPro" id="IPR020894">
    <property type="entry name" value="Cadherin_CS"/>
</dbReference>
<keyword evidence="3" id="KW-0677">Repeat</keyword>
<gene>
    <name evidence="12" type="ORF">KUTeg_024485</name>
</gene>
<dbReference type="PANTHER" id="PTHR24028:SF146">
    <property type="entry name" value="CADHERIN 96CB, ISOFORM D-RELATED"/>
    <property type="match status" value="1"/>
</dbReference>
<feature type="domain" description="Cadherin" evidence="11">
    <location>
        <begin position="2"/>
        <end position="58"/>
    </location>
</feature>
<feature type="compositionally biased region" description="Polar residues" evidence="9">
    <location>
        <begin position="618"/>
        <end position="629"/>
    </location>
</feature>
<dbReference type="PANTHER" id="PTHR24028">
    <property type="entry name" value="CADHERIN-87A"/>
    <property type="match status" value="1"/>
</dbReference>
<evidence type="ECO:0000256" key="7">
    <source>
        <dbReference type="ARBA" id="ARBA00023180"/>
    </source>
</evidence>
<evidence type="ECO:0000256" key="9">
    <source>
        <dbReference type="SAM" id="MobiDB-lite"/>
    </source>
</evidence>
<evidence type="ECO:0000256" key="1">
    <source>
        <dbReference type="ARBA" id="ARBA00004167"/>
    </source>
</evidence>
<dbReference type="PROSITE" id="PS50268">
    <property type="entry name" value="CADHERIN_2"/>
    <property type="match status" value="4"/>
</dbReference>
<feature type="domain" description="Cadherin" evidence="11">
    <location>
        <begin position="145"/>
        <end position="248"/>
    </location>
</feature>
<feature type="transmembrane region" description="Helical" evidence="10">
    <location>
        <begin position="470"/>
        <end position="495"/>
    </location>
</feature>
<dbReference type="SUPFAM" id="SSF49313">
    <property type="entry name" value="Cadherin-like"/>
    <property type="match status" value="4"/>
</dbReference>
<sequence length="730" mass="80880">MSINEATGDVTVIAKLHYSREISYSFYVDASDSGDEPQVSQAEVIIKILDTGNNAPIMHVSFLKPAKNGKVNVSESSKVNTSVIHIKVEDTDTGANGRVDCSVNDTHFELQFVPGGLDRGTPVKSSVESYEIIVTDENDQTPKFKKDFYHASLTENNGIGDVITQVSAEDGDLGRNAFILYFIYPTDTQNFAINSKTGVVTASTRFDREKNNVVTFRVLAVDSGNPPLTGTASVILNITDKNDNPPSFNVSSFQFYVLENKPLGTVAGHLTATDPDSGENGRVSFSLYGSTNTSFPFVIFQNGLIKTTQVLDREKQKEYAFKIIASDHGEPQMRSLVHVTVLVRDDNDNSPVILFPNDSNATAAIPYLAPIGTLITTIEAKDLDTGLNSELIYMIEAGNNKQIFDLDANTGRLTLKSTLIIKEDTVIPLMIAVKDRGTPQLKAHHHLHVVLKYANMTAISPLKAETGSKYIVISAVVIVFTLVISAVIVTIICLLRRSDNRKAAQYNRSQLHNETMYQVKETNLYQSDENFNSTGDLSKKKKKEVSFSLDEDLDNPFDMSVFGEKPDSEHSKFSSFQKPDENKLKSLQLQDLLIEPHRRIDSNKQCNSLHKSSHDNSSDTSGETINSDSGRGGSETEMPNSASMIEDSKTFNFNPPPPYMRRDDPSEIPRPPSRPSSDIYSISTKHREYKGLSPRETFERKHKLTSSLRNDSNKNKMSKGKGDNWSPSYV</sequence>
<proteinExistence type="predicted"/>
<keyword evidence="2 10" id="KW-0812">Transmembrane</keyword>
<dbReference type="InterPro" id="IPR050174">
    <property type="entry name" value="Protocadherin/Cadherin-CA"/>
</dbReference>
<evidence type="ECO:0000256" key="3">
    <source>
        <dbReference type="ARBA" id="ARBA00022737"/>
    </source>
</evidence>
<dbReference type="CDD" id="cd11304">
    <property type="entry name" value="Cadherin_repeat"/>
    <property type="match status" value="4"/>
</dbReference>
<dbReference type="Proteomes" id="UP001217089">
    <property type="component" value="Unassembled WGS sequence"/>
</dbReference>
<organism evidence="12 13">
    <name type="scientific">Tegillarca granosa</name>
    <name type="common">Malaysian cockle</name>
    <name type="synonym">Anadara granosa</name>
    <dbReference type="NCBI Taxonomy" id="220873"/>
    <lineage>
        <taxon>Eukaryota</taxon>
        <taxon>Metazoa</taxon>
        <taxon>Spiralia</taxon>
        <taxon>Lophotrochozoa</taxon>
        <taxon>Mollusca</taxon>
        <taxon>Bivalvia</taxon>
        <taxon>Autobranchia</taxon>
        <taxon>Pteriomorphia</taxon>
        <taxon>Arcoida</taxon>
        <taxon>Arcoidea</taxon>
        <taxon>Arcidae</taxon>
        <taxon>Tegillarca</taxon>
    </lineage>
</organism>
<feature type="region of interest" description="Disordered" evidence="9">
    <location>
        <begin position="558"/>
        <end position="581"/>
    </location>
</feature>
<dbReference type="SMART" id="SM00112">
    <property type="entry name" value="CA"/>
    <property type="match status" value="4"/>
</dbReference>
<comment type="subcellular location">
    <subcellularLocation>
        <location evidence="1">Membrane</location>
        <topology evidence="1">Single-pass membrane protein</topology>
    </subcellularLocation>
</comment>
<feature type="domain" description="Cadherin" evidence="11">
    <location>
        <begin position="249"/>
        <end position="353"/>
    </location>
</feature>
<evidence type="ECO:0000313" key="12">
    <source>
        <dbReference type="EMBL" id="KAJ8297954.1"/>
    </source>
</evidence>
<dbReference type="PRINTS" id="PR00205">
    <property type="entry name" value="CADHERIN"/>
</dbReference>
<evidence type="ECO:0000256" key="5">
    <source>
        <dbReference type="ARBA" id="ARBA00022989"/>
    </source>
</evidence>
<keyword evidence="5 10" id="KW-1133">Transmembrane helix</keyword>
<evidence type="ECO:0000256" key="8">
    <source>
        <dbReference type="PROSITE-ProRule" id="PRU00043"/>
    </source>
</evidence>
<evidence type="ECO:0000256" key="2">
    <source>
        <dbReference type="ARBA" id="ARBA00022692"/>
    </source>
</evidence>
<comment type="caution">
    <text evidence="12">The sequence shown here is derived from an EMBL/GenBank/DDBJ whole genome shotgun (WGS) entry which is preliminary data.</text>
</comment>
<dbReference type="Pfam" id="PF00028">
    <property type="entry name" value="Cadherin"/>
    <property type="match status" value="3"/>
</dbReference>
<name>A0ABQ9DY10_TEGGR</name>
<feature type="domain" description="Cadherin" evidence="11">
    <location>
        <begin position="357"/>
        <end position="463"/>
    </location>
</feature>
<keyword evidence="6 10" id="KW-0472">Membrane</keyword>
<keyword evidence="13" id="KW-1185">Reference proteome</keyword>
<evidence type="ECO:0000256" key="4">
    <source>
        <dbReference type="ARBA" id="ARBA00022837"/>
    </source>
</evidence>
<dbReference type="InterPro" id="IPR002126">
    <property type="entry name" value="Cadherin-like_dom"/>
</dbReference>
<keyword evidence="7" id="KW-0325">Glycoprotein</keyword>
<dbReference type="Gene3D" id="2.60.40.60">
    <property type="entry name" value="Cadherins"/>
    <property type="match status" value="5"/>
</dbReference>